<accession>A0A6J4INL4</accession>
<dbReference type="EMBL" id="CADCTA010000086">
    <property type="protein sequence ID" value="CAA9255184.1"/>
    <property type="molecule type" value="Genomic_DNA"/>
</dbReference>
<gene>
    <name evidence="2" type="ORF">AVDCRST_MAG42-2738</name>
</gene>
<feature type="non-terminal residue" evidence="2">
    <location>
        <position position="39"/>
    </location>
</feature>
<evidence type="ECO:0000256" key="1">
    <source>
        <dbReference type="SAM" id="MobiDB-lite"/>
    </source>
</evidence>
<reference evidence="2" key="1">
    <citation type="submission" date="2020-02" db="EMBL/GenBank/DDBJ databases">
        <authorList>
            <person name="Meier V. D."/>
        </authorList>
    </citation>
    <scope>NUCLEOTIDE SEQUENCE</scope>
    <source>
        <strain evidence="2">AVDCRST_MAG42</strain>
    </source>
</reference>
<feature type="non-terminal residue" evidence="2">
    <location>
        <position position="1"/>
    </location>
</feature>
<evidence type="ECO:0000313" key="2">
    <source>
        <dbReference type="EMBL" id="CAA9255184.1"/>
    </source>
</evidence>
<name>A0A6J4INL4_9BACT</name>
<sequence>VSGAAEQRCSREETSNAQRPALQFRSAQRVASRFGNAFL</sequence>
<organism evidence="2">
    <name type="scientific">uncultured Chthoniobacterales bacterium</name>
    <dbReference type="NCBI Taxonomy" id="1836801"/>
    <lineage>
        <taxon>Bacteria</taxon>
        <taxon>Pseudomonadati</taxon>
        <taxon>Verrucomicrobiota</taxon>
        <taxon>Spartobacteria</taxon>
        <taxon>Chthoniobacterales</taxon>
        <taxon>environmental samples</taxon>
    </lineage>
</organism>
<feature type="region of interest" description="Disordered" evidence="1">
    <location>
        <begin position="1"/>
        <end position="21"/>
    </location>
</feature>
<protein>
    <submittedName>
        <fullName evidence="2">Uncharacterized protein</fullName>
    </submittedName>
</protein>
<proteinExistence type="predicted"/>
<dbReference type="AlphaFoldDB" id="A0A6J4INL4"/>